<dbReference type="CDD" id="cd00887">
    <property type="entry name" value="MoeA"/>
    <property type="match status" value="1"/>
</dbReference>
<dbReference type="SUPFAM" id="SSF53218">
    <property type="entry name" value="Molybdenum cofactor biosynthesis proteins"/>
    <property type="match status" value="1"/>
</dbReference>
<name>A0A142W2E3_9SPHN</name>
<evidence type="ECO:0000256" key="4">
    <source>
        <dbReference type="ARBA" id="ARBA00023150"/>
    </source>
</evidence>
<dbReference type="SUPFAM" id="SSF63882">
    <property type="entry name" value="MoeA N-terminal region -like"/>
    <property type="match status" value="1"/>
</dbReference>
<dbReference type="GO" id="GO:0005829">
    <property type="term" value="C:cytosol"/>
    <property type="evidence" value="ECO:0007669"/>
    <property type="project" value="TreeGrafter"/>
</dbReference>
<reference evidence="8 9" key="2">
    <citation type="journal article" date="2016" name="Genome Announc.">
        <title>Complete Genome Sequence of Sphingopyxis terrae Strain 203-1 (NBRC 111660), a Polyethylene Glycol Degrader.</title>
        <authorList>
            <person name="Ohtsubo Y."/>
            <person name="Nonoyama S."/>
            <person name="Nagata Y."/>
            <person name="Numata M."/>
            <person name="Tsuchikane K."/>
            <person name="Hosoyama A."/>
            <person name="Yamazoe A."/>
            <person name="Tsuda M."/>
            <person name="Fujita N."/>
            <person name="Kawai F."/>
        </authorList>
    </citation>
    <scope>NUCLEOTIDE SEQUENCE [LARGE SCALE GENOMIC DNA]</scope>
    <source>
        <strain evidence="8 9">203-1</strain>
    </source>
</reference>
<dbReference type="Gene3D" id="2.40.340.10">
    <property type="entry name" value="MoeA, C-terminal, domain IV"/>
    <property type="match status" value="1"/>
</dbReference>
<dbReference type="Gene3D" id="2.170.190.11">
    <property type="entry name" value="Molybdopterin biosynthesis moea protein, domain 3"/>
    <property type="match status" value="1"/>
</dbReference>
<organism evidence="8 9">
    <name type="scientific">Sphingopyxis terrae subsp. terrae NBRC 15098</name>
    <dbReference type="NCBI Taxonomy" id="1219058"/>
    <lineage>
        <taxon>Bacteria</taxon>
        <taxon>Pseudomonadati</taxon>
        <taxon>Pseudomonadota</taxon>
        <taxon>Alphaproteobacteria</taxon>
        <taxon>Sphingomonadales</taxon>
        <taxon>Sphingomonadaceae</taxon>
        <taxon>Sphingopyxis</taxon>
    </lineage>
</organism>
<comment type="function">
    <text evidence="1 6">Catalyzes the insertion of molybdate into adenylated molybdopterin with the concomitant release of AMP.</text>
</comment>
<evidence type="ECO:0000256" key="1">
    <source>
        <dbReference type="ARBA" id="ARBA00002901"/>
    </source>
</evidence>
<dbReference type="EC" id="2.10.1.1" evidence="6"/>
<dbReference type="InterPro" id="IPR036425">
    <property type="entry name" value="MoaB/Mog-like_dom_sf"/>
</dbReference>
<reference evidence="9" key="1">
    <citation type="submission" date="2015-11" db="EMBL/GenBank/DDBJ databases">
        <title>Complete genome sequence of a polyethylene glycol-degrading strain Sphingopyxis terrae strain 203-1 (NBRC 15098).</title>
        <authorList>
            <person name="Yoshiyuki O."/>
            <person name="Shouta N."/>
            <person name="Nagata Y."/>
            <person name="Numata M."/>
            <person name="Tsuchikane K."/>
            <person name="Hosoyama A."/>
            <person name="Yamazoe A."/>
            <person name="Tsuda M."/>
            <person name="Fujita N."/>
            <person name="Kawai F."/>
        </authorList>
    </citation>
    <scope>NUCLEOTIDE SEQUENCE [LARGE SCALE GENOMIC DNA]</scope>
    <source>
        <strain evidence="9">203-1</strain>
    </source>
</reference>
<dbReference type="InterPro" id="IPR001453">
    <property type="entry name" value="MoaB/Mog_dom"/>
</dbReference>
<dbReference type="PANTHER" id="PTHR10192">
    <property type="entry name" value="MOLYBDOPTERIN BIOSYNTHESIS PROTEIN"/>
    <property type="match status" value="1"/>
</dbReference>
<evidence type="ECO:0000256" key="2">
    <source>
        <dbReference type="ARBA" id="ARBA00005046"/>
    </source>
</evidence>
<dbReference type="RefSeq" id="WP_062902225.1">
    <property type="nucleotide sequence ID" value="NZ_CP013342.1"/>
</dbReference>
<gene>
    <name evidence="8" type="ORF">AOA14_13910</name>
</gene>
<dbReference type="Gene3D" id="3.90.105.10">
    <property type="entry name" value="Molybdopterin biosynthesis moea protein, domain 2"/>
    <property type="match status" value="1"/>
</dbReference>
<dbReference type="Gene3D" id="3.40.980.10">
    <property type="entry name" value="MoaB/Mog-like domain"/>
    <property type="match status" value="1"/>
</dbReference>
<dbReference type="GO" id="GO:0061599">
    <property type="term" value="F:molybdopterin molybdotransferase activity"/>
    <property type="evidence" value="ECO:0007669"/>
    <property type="project" value="UniProtKB-UniRule"/>
</dbReference>
<keyword evidence="6" id="KW-0500">Molybdenum</keyword>
<dbReference type="SUPFAM" id="SSF63867">
    <property type="entry name" value="MoeA C-terminal domain-like"/>
    <property type="match status" value="1"/>
</dbReference>
<dbReference type="EMBL" id="CP013342">
    <property type="protein sequence ID" value="AMU95705.1"/>
    <property type="molecule type" value="Genomic_DNA"/>
</dbReference>
<dbReference type="GO" id="GO:0046872">
    <property type="term" value="F:metal ion binding"/>
    <property type="evidence" value="ECO:0007669"/>
    <property type="project" value="UniProtKB-UniRule"/>
</dbReference>
<dbReference type="InterPro" id="IPR036135">
    <property type="entry name" value="MoeA_linker/N_sf"/>
</dbReference>
<evidence type="ECO:0000259" key="7">
    <source>
        <dbReference type="SMART" id="SM00852"/>
    </source>
</evidence>
<dbReference type="KEGG" id="ster:AOA14_13910"/>
<dbReference type="PANTHER" id="PTHR10192:SF5">
    <property type="entry name" value="GEPHYRIN"/>
    <property type="match status" value="1"/>
</dbReference>
<evidence type="ECO:0000256" key="5">
    <source>
        <dbReference type="ARBA" id="ARBA00047317"/>
    </source>
</evidence>
<dbReference type="InterPro" id="IPR005111">
    <property type="entry name" value="MoeA_C_domain_IV"/>
</dbReference>
<dbReference type="Pfam" id="PF03454">
    <property type="entry name" value="MoeA_C"/>
    <property type="match status" value="1"/>
</dbReference>
<accession>A0A142W2E3</accession>
<feature type="domain" description="MoaB/Mog" evidence="7">
    <location>
        <begin position="177"/>
        <end position="315"/>
    </location>
</feature>
<dbReference type="Proteomes" id="UP000076234">
    <property type="component" value="Chromosome"/>
</dbReference>
<comment type="cofactor">
    <cofactor evidence="6">
        <name>Mg(2+)</name>
        <dbReference type="ChEBI" id="CHEBI:18420"/>
    </cofactor>
</comment>
<keyword evidence="6" id="KW-0460">Magnesium</keyword>
<dbReference type="SMART" id="SM00852">
    <property type="entry name" value="MoCF_biosynth"/>
    <property type="match status" value="1"/>
</dbReference>
<dbReference type="STRING" id="1219058.AOA14_13910"/>
<dbReference type="NCBIfam" id="TIGR00177">
    <property type="entry name" value="molyb_syn"/>
    <property type="match status" value="1"/>
</dbReference>
<comment type="similarity">
    <text evidence="3 6">Belongs to the MoeA family.</text>
</comment>
<dbReference type="AlphaFoldDB" id="A0A142W2E3"/>
<comment type="pathway">
    <text evidence="2 6">Cofactor biosynthesis; molybdopterin biosynthesis.</text>
</comment>
<keyword evidence="4 6" id="KW-0501">Molybdenum cofactor biosynthesis</keyword>
<proteinExistence type="inferred from homology"/>
<evidence type="ECO:0000256" key="6">
    <source>
        <dbReference type="RuleBase" id="RU365090"/>
    </source>
</evidence>
<evidence type="ECO:0000313" key="9">
    <source>
        <dbReference type="Proteomes" id="UP000076234"/>
    </source>
</evidence>
<evidence type="ECO:0000256" key="3">
    <source>
        <dbReference type="ARBA" id="ARBA00010763"/>
    </source>
</evidence>
<comment type="catalytic activity">
    <reaction evidence="5">
        <text>adenylyl-molybdopterin + molybdate = Mo-molybdopterin + AMP + H(+)</text>
        <dbReference type="Rhea" id="RHEA:35047"/>
        <dbReference type="ChEBI" id="CHEBI:15378"/>
        <dbReference type="ChEBI" id="CHEBI:36264"/>
        <dbReference type="ChEBI" id="CHEBI:62727"/>
        <dbReference type="ChEBI" id="CHEBI:71302"/>
        <dbReference type="ChEBI" id="CHEBI:456215"/>
        <dbReference type="EC" id="2.10.1.1"/>
    </reaction>
</comment>
<evidence type="ECO:0000313" key="8">
    <source>
        <dbReference type="EMBL" id="AMU95705.1"/>
    </source>
</evidence>
<dbReference type="InterPro" id="IPR038987">
    <property type="entry name" value="MoeA-like"/>
</dbReference>
<dbReference type="UniPathway" id="UPA00344"/>
<keyword evidence="6" id="KW-0808">Transferase</keyword>
<keyword evidence="6" id="KW-0479">Metal-binding</keyword>
<dbReference type="GO" id="GO:0006777">
    <property type="term" value="P:Mo-molybdopterin cofactor biosynthetic process"/>
    <property type="evidence" value="ECO:0007669"/>
    <property type="project" value="UniProtKB-UniRule"/>
</dbReference>
<dbReference type="InterPro" id="IPR036688">
    <property type="entry name" value="MoeA_C_domain_IV_sf"/>
</dbReference>
<protein>
    <recommendedName>
        <fullName evidence="6">Molybdopterin molybdenumtransferase</fullName>
        <ecNumber evidence="6">2.10.1.1</ecNumber>
    </recommendedName>
</protein>
<dbReference type="InterPro" id="IPR005110">
    <property type="entry name" value="MoeA_linker/N"/>
</dbReference>
<dbReference type="Pfam" id="PF00994">
    <property type="entry name" value="MoCF_biosynth"/>
    <property type="match status" value="1"/>
</dbReference>
<dbReference type="Pfam" id="PF03453">
    <property type="entry name" value="MoeA_N"/>
    <property type="match status" value="1"/>
</dbReference>
<sequence>MSALLAVEEAQARLLALKPPLGADNIGVAQCAGRYLAQDIIAGRDQPAAALSAMDGYAIRFADLPGPWTIAGEVAAGTAPAHALGPGEAIRIFTGAMLPANADTVVVQEDVIADGARLTLTGDGPASRGRHVRARASDFAAGAHLLTAGCRLSPGALAAAIMGGAGDLIVGGRPRVAILTTGDELVAPGRALAPGQIPDSNGTMLAAMLAAEPADVTLPLRARDDRGVLANILGDMARRHDVIVTVGGASVGDHDHVRGALDDAGGQLDFWKIAMRPGKPLIAGRIGDAILLGLPGNPSSAFVTATLFLLPLVRYLAGAAAPLPEVSQAPLAVPLGPGGARRDYLRARLDKGLLTPCDGQDSGQTQPLISANALIVRDIGAAPRAAGELANYIAIA</sequence>